<organism evidence="3 4">
    <name type="scientific">Triangularia setosa</name>
    <dbReference type="NCBI Taxonomy" id="2587417"/>
    <lineage>
        <taxon>Eukaryota</taxon>
        <taxon>Fungi</taxon>
        <taxon>Dikarya</taxon>
        <taxon>Ascomycota</taxon>
        <taxon>Pezizomycotina</taxon>
        <taxon>Sordariomycetes</taxon>
        <taxon>Sordariomycetidae</taxon>
        <taxon>Sordariales</taxon>
        <taxon>Podosporaceae</taxon>
        <taxon>Triangularia</taxon>
    </lineage>
</organism>
<name>A0AAN6VXW4_9PEZI</name>
<comment type="similarity">
    <text evidence="1">Belongs to the esterase D family.</text>
</comment>
<dbReference type="EMBL" id="MU866579">
    <property type="protein sequence ID" value="KAK4171350.1"/>
    <property type="molecule type" value="Genomic_DNA"/>
</dbReference>
<keyword evidence="4" id="KW-1185">Reference proteome</keyword>
<evidence type="ECO:0000256" key="1">
    <source>
        <dbReference type="ARBA" id="ARBA00005622"/>
    </source>
</evidence>
<reference evidence="3" key="2">
    <citation type="submission" date="2023-05" db="EMBL/GenBank/DDBJ databases">
        <authorList>
            <consortium name="Lawrence Berkeley National Laboratory"/>
            <person name="Steindorff A."/>
            <person name="Hensen N."/>
            <person name="Bonometti L."/>
            <person name="Westerberg I."/>
            <person name="Brannstrom I.O."/>
            <person name="Guillou S."/>
            <person name="Cros-Aarteil S."/>
            <person name="Calhoun S."/>
            <person name="Haridas S."/>
            <person name="Kuo A."/>
            <person name="Mondo S."/>
            <person name="Pangilinan J."/>
            <person name="Riley R."/>
            <person name="Labutti K."/>
            <person name="Andreopoulos B."/>
            <person name="Lipzen A."/>
            <person name="Chen C."/>
            <person name="Yanf M."/>
            <person name="Daum C."/>
            <person name="Ng V."/>
            <person name="Clum A."/>
            <person name="Ohm R."/>
            <person name="Martin F."/>
            <person name="Silar P."/>
            <person name="Natvig D."/>
            <person name="Lalanne C."/>
            <person name="Gautier V."/>
            <person name="Ament-Velasquez S.L."/>
            <person name="Kruys A."/>
            <person name="Hutchinson M.I."/>
            <person name="Powell A.J."/>
            <person name="Barry K."/>
            <person name="Miller A.N."/>
            <person name="Grigoriev I.V."/>
            <person name="Debuchy R."/>
            <person name="Gladieux P."/>
            <person name="Thoren M.H."/>
            <person name="Johannesson H."/>
        </authorList>
    </citation>
    <scope>NUCLEOTIDE SEQUENCE</scope>
    <source>
        <strain evidence="3">CBS 892.96</strain>
    </source>
</reference>
<dbReference type="SUPFAM" id="SSF53474">
    <property type="entry name" value="alpha/beta-Hydrolases"/>
    <property type="match status" value="1"/>
</dbReference>
<dbReference type="Proteomes" id="UP001302321">
    <property type="component" value="Unassembled WGS sequence"/>
</dbReference>
<dbReference type="InterPro" id="IPR029058">
    <property type="entry name" value="AB_hydrolase_fold"/>
</dbReference>
<dbReference type="InterPro" id="IPR052558">
    <property type="entry name" value="Siderophore_Hydrolase_D"/>
</dbReference>
<dbReference type="Gene3D" id="3.40.50.1820">
    <property type="entry name" value="alpha/beta hydrolase"/>
    <property type="match status" value="1"/>
</dbReference>
<reference evidence="3" key="1">
    <citation type="journal article" date="2023" name="Mol. Phylogenet. Evol.">
        <title>Genome-scale phylogeny and comparative genomics of the fungal order Sordariales.</title>
        <authorList>
            <person name="Hensen N."/>
            <person name="Bonometti L."/>
            <person name="Westerberg I."/>
            <person name="Brannstrom I.O."/>
            <person name="Guillou S."/>
            <person name="Cros-Aarteil S."/>
            <person name="Calhoun S."/>
            <person name="Haridas S."/>
            <person name="Kuo A."/>
            <person name="Mondo S."/>
            <person name="Pangilinan J."/>
            <person name="Riley R."/>
            <person name="LaButti K."/>
            <person name="Andreopoulos B."/>
            <person name="Lipzen A."/>
            <person name="Chen C."/>
            <person name="Yan M."/>
            <person name="Daum C."/>
            <person name="Ng V."/>
            <person name="Clum A."/>
            <person name="Steindorff A."/>
            <person name="Ohm R.A."/>
            <person name="Martin F."/>
            <person name="Silar P."/>
            <person name="Natvig D.O."/>
            <person name="Lalanne C."/>
            <person name="Gautier V."/>
            <person name="Ament-Velasquez S.L."/>
            <person name="Kruys A."/>
            <person name="Hutchinson M.I."/>
            <person name="Powell A.J."/>
            <person name="Barry K."/>
            <person name="Miller A.N."/>
            <person name="Grigoriev I.V."/>
            <person name="Debuchy R."/>
            <person name="Gladieux P."/>
            <person name="Hiltunen Thoren M."/>
            <person name="Johannesson H."/>
        </authorList>
    </citation>
    <scope>NUCLEOTIDE SEQUENCE</scope>
    <source>
        <strain evidence="3">CBS 892.96</strain>
    </source>
</reference>
<dbReference type="PANTHER" id="PTHR40841">
    <property type="entry name" value="SIDEROPHORE TRIACETYLFUSARININE C ESTERASE"/>
    <property type="match status" value="1"/>
</dbReference>
<dbReference type="AlphaFoldDB" id="A0AAN6VXW4"/>
<keyword evidence="2 3" id="KW-0378">Hydrolase</keyword>
<accession>A0AAN6VXW4</accession>
<comment type="caution">
    <text evidence="3">The sequence shown here is derived from an EMBL/GenBank/DDBJ whole genome shotgun (WGS) entry which is preliminary data.</text>
</comment>
<gene>
    <name evidence="3" type="ORF">QBC36DRAFT_366751</name>
</gene>
<dbReference type="GO" id="GO:0016788">
    <property type="term" value="F:hydrolase activity, acting on ester bonds"/>
    <property type="evidence" value="ECO:0007669"/>
    <property type="project" value="TreeGrafter"/>
</dbReference>
<evidence type="ECO:0000313" key="4">
    <source>
        <dbReference type="Proteomes" id="UP001302321"/>
    </source>
</evidence>
<sequence>MSLNTWSFTPFPPLPATILPNVAFWNATNPANNLTYQIQVSWPFEWSSRNVTNKTALPMYVFDGNALTGTASEAFKRRKPVFPNVKFTRDALYGHSFADLFLLYSLIDNTNNFDTYLSASPALNWNNGSLLDDITTRLRNGIDKPGTLYSSNGTSSESETAAQPAVITYGEIERFPQQKRTETEAVFQSRKNFIQPFRLTEYSREAFDRIKGSGRVRDVVVKEYAGQDHSSVGANVDYYLLFLLRSTLMERVCRSCCCYLHRKTVL</sequence>
<evidence type="ECO:0000313" key="3">
    <source>
        <dbReference type="EMBL" id="KAK4171350.1"/>
    </source>
</evidence>
<protein>
    <submittedName>
        <fullName evidence="3">Alpha/Beta hydrolase protein</fullName>
    </submittedName>
</protein>
<evidence type="ECO:0000256" key="2">
    <source>
        <dbReference type="ARBA" id="ARBA00022801"/>
    </source>
</evidence>
<proteinExistence type="inferred from homology"/>
<dbReference type="PANTHER" id="PTHR40841:SF2">
    <property type="entry name" value="SIDEROPHORE-DEGRADING ESTERASE (EUROFUNG)"/>
    <property type="match status" value="1"/>
</dbReference>